<dbReference type="InterPro" id="IPR031989">
    <property type="entry name" value="DUF5067"/>
</dbReference>
<feature type="compositionally biased region" description="Acidic residues" evidence="2">
    <location>
        <begin position="22"/>
        <end position="68"/>
    </location>
</feature>
<keyword evidence="5" id="KW-1185">Reference proteome</keyword>
<evidence type="ECO:0000313" key="4">
    <source>
        <dbReference type="EMBL" id="MBM7634028.1"/>
    </source>
</evidence>
<reference evidence="4 5" key="1">
    <citation type="submission" date="2021-01" db="EMBL/GenBank/DDBJ databases">
        <title>Genomic Encyclopedia of Type Strains, Phase IV (KMG-IV): sequencing the most valuable type-strain genomes for metagenomic binning, comparative biology and taxonomic classification.</title>
        <authorList>
            <person name="Goeker M."/>
        </authorList>
    </citation>
    <scope>NUCLEOTIDE SEQUENCE [LARGE SCALE GENOMIC DNA]</scope>
    <source>
        <strain evidence="4 5">DSM 25540</strain>
    </source>
</reference>
<gene>
    <name evidence="4" type="ORF">JOD17_003128</name>
</gene>
<feature type="region of interest" description="Disordered" evidence="2">
    <location>
        <begin position="17"/>
        <end position="68"/>
    </location>
</feature>
<dbReference type="Pfam" id="PF16729">
    <property type="entry name" value="DUF5067"/>
    <property type="match status" value="1"/>
</dbReference>
<evidence type="ECO:0000259" key="3">
    <source>
        <dbReference type="Pfam" id="PF16729"/>
    </source>
</evidence>
<comment type="caution">
    <text evidence="4">The sequence shown here is derived from an EMBL/GenBank/DDBJ whole genome shotgun (WGS) entry which is preliminary data.</text>
</comment>
<evidence type="ECO:0000313" key="5">
    <source>
        <dbReference type="Proteomes" id="UP000741863"/>
    </source>
</evidence>
<dbReference type="Gene3D" id="2.60.40.1240">
    <property type="match status" value="1"/>
</dbReference>
<sequence length="198" mass="21637">MKKYLLSIGLGSALLLSACGDGTDEPSDADEAEGAEEDSAADVDEDDQEELSADEDDDTANNEVNDDYLDTGDYVFEFQEVEQMENARDEETQIIAIELTFTNNSDDDTSPWMAAAQAYSSEQETDVTVESLMGANGSFPEGYKEELVNMGDTNIKPGATVDAVIGYELLYPGEDVILSERSFGNDDITFEKIIETEE</sequence>
<dbReference type="InterPro" id="IPR029050">
    <property type="entry name" value="Immunoprotect_excell_Ig-like"/>
</dbReference>
<name>A0ABS2PF40_9BACL</name>
<dbReference type="RefSeq" id="WP_204698771.1">
    <property type="nucleotide sequence ID" value="NZ_JAFBEC010000009.1"/>
</dbReference>
<dbReference type="PROSITE" id="PS51257">
    <property type="entry name" value="PROKAR_LIPOPROTEIN"/>
    <property type="match status" value="1"/>
</dbReference>
<keyword evidence="1" id="KW-0732">Signal</keyword>
<organism evidence="4 5">
    <name type="scientific">Geomicrobium sediminis</name>
    <dbReference type="NCBI Taxonomy" id="1347788"/>
    <lineage>
        <taxon>Bacteria</taxon>
        <taxon>Bacillati</taxon>
        <taxon>Bacillota</taxon>
        <taxon>Bacilli</taxon>
        <taxon>Bacillales</taxon>
        <taxon>Geomicrobium</taxon>
    </lineage>
</organism>
<feature type="domain" description="DUF5067" evidence="3">
    <location>
        <begin position="51"/>
        <end position="169"/>
    </location>
</feature>
<dbReference type="Proteomes" id="UP000741863">
    <property type="component" value="Unassembled WGS sequence"/>
</dbReference>
<dbReference type="EMBL" id="JAFBEC010000009">
    <property type="protein sequence ID" value="MBM7634028.1"/>
    <property type="molecule type" value="Genomic_DNA"/>
</dbReference>
<protein>
    <recommendedName>
        <fullName evidence="3">DUF5067 domain-containing protein</fullName>
    </recommendedName>
</protein>
<proteinExistence type="predicted"/>
<accession>A0ABS2PF40</accession>
<evidence type="ECO:0000256" key="2">
    <source>
        <dbReference type="SAM" id="MobiDB-lite"/>
    </source>
</evidence>
<evidence type="ECO:0000256" key="1">
    <source>
        <dbReference type="ARBA" id="ARBA00022729"/>
    </source>
</evidence>